<dbReference type="EMBL" id="VBAL01000112">
    <property type="protein sequence ID" value="TMJ00658.1"/>
    <property type="molecule type" value="Genomic_DNA"/>
</dbReference>
<keyword evidence="2" id="KW-0378">Hydrolase</keyword>
<evidence type="ECO:0000313" key="2">
    <source>
        <dbReference type="EMBL" id="TMJ00658.1"/>
    </source>
</evidence>
<reference evidence="2 3" key="1">
    <citation type="journal article" date="2019" name="Nat. Microbiol.">
        <title>Mediterranean grassland soil C-N compound turnover is dependent on rainfall and depth, and is mediated by genomically divergent microorganisms.</title>
        <authorList>
            <person name="Diamond S."/>
            <person name="Andeer P.F."/>
            <person name="Li Z."/>
            <person name="Crits-Christoph A."/>
            <person name="Burstein D."/>
            <person name="Anantharaman K."/>
            <person name="Lane K.R."/>
            <person name="Thomas B.C."/>
            <person name="Pan C."/>
            <person name="Northen T.R."/>
            <person name="Banfield J.F."/>
        </authorList>
    </citation>
    <scope>NUCLEOTIDE SEQUENCE [LARGE SCALE GENOMIC DNA]</scope>
    <source>
        <strain evidence="2">NP_4</strain>
    </source>
</reference>
<comment type="caution">
    <text evidence="2">The sequence shown here is derived from an EMBL/GenBank/DDBJ whole genome shotgun (WGS) entry which is preliminary data.</text>
</comment>
<dbReference type="GO" id="GO:0016787">
    <property type="term" value="F:hydrolase activity"/>
    <property type="evidence" value="ECO:0007669"/>
    <property type="project" value="UniProtKB-KW"/>
</dbReference>
<protein>
    <submittedName>
        <fullName evidence="2">MBL fold metallo-hydrolase</fullName>
    </submittedName>
</protein>
<evidence type="ECO:0000259" key="1">
    <source>
        <dbReference type="Pfam" id="PF12706"/>
    </source>
</evidence>
<dbReference type="InterPro" id="IPR036866">
    <property type="entry name" value="RibonucZ/Hydroxyglut_hydro"/>
</dbReference>
<dbReference type="Gene3D" id="3.60.15.10">
    <property type="entry name" value="Ribonuclease Z/Hydroxyacylglutathione hydrolase-like"/>
    <property type="match status" value="1"/>
</dbReference>
<gene>
    <name evidence="2" type="ORF">E6H01_08725</name>
</gene>
<dbReference type="Pfam" id="PF12706">
    <property type="entry name" value="Lactamase_B_2"/>
    <property type="match status" value="1"/>
</dbReference>
<feature type="domain" description="Metallo-beta-lactamase" evidence="1">
    <location>
        <begin position="45"/>
        <end position="247"/>
    </location>
</feature>
<dbReference type="SUPFAM" id="SSF56281">
    <property type="entry name" value="Metallo-hydrolase/oxidoreductase"/>
    <property type="match status" value="1"/>
</dbReference>
<dbReference type="InterPro" id="IPR001279">
    <property type="entry name" value="Metallo-B-lactamas"/>
</dbReference>
<organism evidence="2 3">
    <name type="scientific">Candidatus Segetimicrobium genomatis</name>
    <dbReference type="NCBI Taxonomy" id="2569760"/>
    <lineage>
        <taxon>Bacteria</taxon>
        <taxon>Bacillati</taxon>
        <taxon>Candidatus Sysuimicrobiota</taxon>
        <taxon>Candidatus Sysuimicrobiia</taxon>
        <taxon>Candidatus Sysuimicrobiales</taxon>
        <taxon>Candidatus Segetimicrobiaceae</taxon>
        <taxon>Candidatus Segetimicrobium</taxon>
    </lineage>
</organism>
<proteinExistence type="predicted"/>
<sequence>MGPGQPVKATLWGTRGSLASAGPETVRYGGNTSCVEVRGSDGTLIVLDAGTGIRRLGAALGAEAPQINILLTHLHMDHIQGFGFFPPLYRPNIEVHIWGPPSLTHDLRTRLTRYLSPPLFPVRLRDLPSRLALHDVPLGGFDVGGLHVDSALVTHPGPTVGYRIRDNGRSLTYIPDHEPALGATRFPWRSDWTSGYAVSHGTDLLIHDTQYTMPEYAEHVGWGHSAIDHTIAFARLARVRRLVTFHHDPSHSDAELDRLLEKAASTGPLPFELIPGMEGMQFEI</sequence>
<name>A0A537KY32_9BACT</name>
<dbReference type="Proteomes" id="UP000319353">
    <property type="component" value="Unassembled WGS sequence"/>
</dbReference>
<dbReference type="PANTHER" id="PTHR42663:SF4">
    <property type="entry name" value="SLL1036 PROTEIN"/>
    <property type="match status" value="1"/>
</dbReference>
<dbReference type="PANTHER" id="PTHR42663">
    <property type="entry name" value="HYDROLASE C777.06C-RELATED-RELATED"/>
    <property type="match status" value="1"/>
</dbReference>
<accession>A0A537KY32</accession>
<dbReference type="AlphaFoldDB" id="A0A537KY32"/>
<dbReference type="CDD" id="cd07715">
    <property type="entry name" value="TaR3-like_MBL-fold"/>
    <property type="match status" value="1"/>
</dbReference>
<evidence type="ECO:0000313" key="3">
    <source>
        <dbReference type="Proteomes" id="UP000319353"/>
    </source>
</evidence>